<keyword evidence="1" id="KW-0479">Metal-binding</keyword>
<reference evidence="5 6" key="1">
    <citation type="submission" date="2020-03" db="EMBL/GenBank/DDBJ databases">
        <title>Draft Genome Sequence of Cudoniella acicularis.</title>
        <authorList>
            <person name="Buettner E."/>
            <person name="Kellner H."/>
        </authorList>
    </citation>
    <scope>NUCLEOTIDE SEQUENCE [LARGE SCALE GENOMIC DNA]</scope>
    <source>
        <strain evidence="5 6">DSM 108380</strain>
    </source>
</reference>
<dbReference type="GO" id="GO:0005506">
    <property type="term" value="F:iron ion binding"/>
    <property type="evidence" value="ECO:0007669"/>
    <property type="project" value="InterPro"/>
</dbReference>
<keyword evidence="2" id="KW-0408">Iron</keyword>
<feature type="transmembrane region" description="Helical" evidence="4">
    <location>
        <begin position="797"/>
        <end position="820"/>
    </location>
</feature>
<dbReference type="PROSITE" id="PS00086">
    <property type="entry name" value="CYTOCHROME_P450"/>
    <property type="match status" value="1"/>
</dbReference>
<dbReference type="EMBL" id="JAAMPI010001469">
    <property type="protein sequence ID" value="KAF4625080.1"/>
    <property type="molecule type" value="Genomic_DNA"/>
</dbReference>
<dbReference type="GO" id="GO:0016705">
    <property type="term" value="F:oxidoreductase activity, acting on paired donors, with incorporation or reduction of molecular oxygen"/>
    <property type="evidence" value="ECO:0007669"/>
    <property type="project" value="InterPro"/>
</dbReference>
<dbReference type="GO" id="GO:0016020">
    <property type="term" value="C:membrane"/>
    <property type="evidence" value="ECO:0007669"/>
    <property type="project" value="TreeGrafter"/>
</dbReference>
<dbReference type="Proteomes" id="UP000566819">
    <property type="component" value="Unassembled WGS sequence"/>
</dbReference>
<dbReference type="InterPro" id="IPR038872">
    <property type="entry name" value="Put_GTT3"/>
</dbReference>
<name>A0A8H4VYK5_9HELO</name>
<dbReference type="Gene3D" id="1.10.630.10">
    <property type="entry name" value="Cytochrome P450"/>
    <property type="match status" value="2"/>
</dbReference>
<sequence>MASAVAFALITIVAYFVYSNISGLLKNIAAAKRSGLPYVITPIRTFNTAWHITHVLFIPLLERLPSAWTKKWLDVNWPDWVWRKLLDPVKKNGDVFLSVHPGGIYVWATNAEVIHQFTSQREAFPKPLESYRILEIFGRNVITTEGGDWKRHRKVSSPGFSEKNNALVFAEACSQAEGMLLKWLGPGGVGNITLKEVPSDTLRLTLHIISSIGFGVQLLWPGETVGEKQSAEARLYSSNEPPEGHSMTFENSLEILLEQLVLVLSLPEWILKRLPFQKVREAYDAFVNWRQYMNEMFAQKVKEVRQGEKSQGMDIMGILVKSSYGAVLNEQLRLMPPIIVIPKSVTDSQDQVIVIDGQKYTLPAGARIAINTVGVQRNPRYWPTQPSKVTNQEDDLNDFRPERWLVTVDSNGEQQLDSTDSEGDDDFGGYTGNSSHAKLFHPVRGSYLPFSDGTRSCIGRRLAQVKIMAVLAVIFQKYSIELAVDEWASDAEVEQMSDEEKRVLYDGLKKVEIEAALDEYLKENSAQYSGEARLAPFYKTRGRGESSPVKKEFNSAGDDIESKVRPVRRRITKAAEELIATDDSEVEPATTRARSALTRTPRAGALSNLSFASSVPLPPSPSVVADAIDRRTAVLRSKVSQAYEESGIVETTQATRESLSTLVAIQTLIVAFELFNLRNEVLPNKYAFTIPEIPLLNTSEYPVKIPDLFLLLTSSFWGPTILWGFSSLIIPLFAAFFFNLTSKPRARNSQTSSFNYTFDPLTFNIVKALLTFVIYGQDVTFGGLVDLEYVTRINSALYGGWVGVLVGTGIGALVTVYEAVLKK</sequence>
<dbReference type="InterPro" id="IPR001128">
    <property type="entry name" value="Cyt_P450"/>
</dbReference>
<comment type="caution">
    <text evidence="5">The sequence shown here is derived from an EMBL/GenBank/DDBJ whole genome shotgun (WGS) entry which is preliminary data.</text>
</comment>
<evidence type="ECO:0000256" key="4">
    <source>
        <dbReference type="SAM" id="Phobius"/>
    </source>
</evidence>
<evidence type="ECO:0000313" key="6">
    <source>
        <dbReference type="Proteomes" id="UP000566819"/>
    </source>
</evidence>
<feature type="transmembrane region" description="Helical" evidence="4">
    <location>
        <begin position="761"/>
        <end position="777"/>
    </location>
</feature>
<dbReference type="PANTHER" id="PTHR41807:SF1">
    <property type="entry name" value="GLUTATHIONE TRANSFERASE 3"/>
    <property type="match status" value="1"/>
</dbReference>
<dbReference type="Pfam" id="PF00067">
    <property type="entry name" value="p450"/>
    <property type="match status" value="1"/>
</dbReference>
<keyword evidence="4" id="KW-0812">Transmembrane</keyword>
<accession>A0A8H4VYK5</accession>
<keyword evidence="6" id="KW-1185">Reference proteome</keyword>
<feature type="transmembrane region" description="Helical" evidence="4">
    <location>
        <begin position="716"/>
        <end position="740"/>
    </location>
</feature>
<evidence type="ECO:0000256" key="3">
    <source>
        <dbReference type="SAM" id="MobiDB-lite"/>
    </source>
</evidence>
<dbReference type="GO" id="GO:0004497">
    <property type="term" value="F:monooxygenase activity"/>
    <property type="evidence" value="ECO:0007669"/>
    <property type="project" value="InterPro"/>
</dbReference>
<feature type="region of interest" description="Disordered" evidence="3">
    <location>
        <begin position="410"/>
        <end position="430"/>
    </location>
</feature>
<dbReference type="InterPro" id="IPR017972">
    <property type="entry name" value="Cyt_P450_CS"/>
</dbReference>
<evidence type="ECO:0000313" key="5">
    <source>
        <dbReference type="EMBL" id="KAF4625080.1"/>
    </source>
</evidence>
<evidence type="ECO:0000256" key="2">
    <source>
        <dbReference type="ARBA" id="ARBA00023004"/>
    </source>
</evidence>
<gene>
    <name evidence="5" type="ORF">G7Y89_g13089</name>
</gene>
<dbReference type="GO" id="GO:0020037">
    <property type="term" value="F:heme binding"/>
    <property type="evidence" value="ECO:0007669"/>
    <property type="project" value="InterPro"/>
</dbReference>
<dbReference type="PANTHER" id="PTHR41807">
    <property type="entry name" value="GLUTATHIONE TRANSFERASE 3"/>
    <property type="match status" value="1"/>
</dbReference>
<keyword evidence="4" id="KW-1133">Transmembrane helix</keyword>
<evidence type="ECO:0000256" key="1">
    <source>
        <dbReference type="ARBA" id="ARBA00022723"/>
    </source>
</evidence>
<dbReference type="AlphaFoldDB" id="A0A8H4VYK5"/>
<dbReference type="InterPro" id="IPR036396">
    <property type="entry name" value="Cyt_P450_sf"/>
</dbReference>
<dbReference type="OrthoDB" id="1470350at2759"/>
<proteinExistence type="predicted"/>
<dbReference type="SUPFAM" id="SSF48264">
    <property type="entry name" value="Cytochrome P450"/>
    <property type="match status" value="1"/>
</dbReference>
<organism evidence="5 6">
    <name type="scientific">Cudoniella acicularis</name>
    <dbReference type="NCBI Taxonomy" id="354080"/>
    <lineage>
        <taxon>Eukaryota</taxon>
        <taxon>Fungi</taxon>
        <taxon>Dikarya</taxon>
        <taxon>Ascomycota</taxon>
        <taxon>Pezizomycotina</taxon>
        <taxon>Leotiomycetes</taxon>
        <taxon>Helotiales</taxon>
        <taxon>Tricladiaceae</taxon>
        <taxon>Cudoniella</taxon>
    </lineage>
</organism>
<evidence type="ECO:0008006" key="7">
    <source>
        <dbReference type="Google" id="ProtNLM"/>
    </source>
</evidence>
<keyword evidence="4" id="KW-0472">Membrane</keyword>
<protein>
    <recommendedName>
        <fullName evidence="7">Cytochrome P450</fullName>
    </recommendedName>
</protein>